<proteinExistence type="predicted"/>
<evidence type="ECO:0000313" key="1">
    <source>
        <dbReference type="EMBL" id="TWE06418.1"/>
    </source>
</evidence>
<dbReference type="Proteomes" id="UP000319671">
    <property type="component" value="Unassembled WGS sequence"/>
</dbReference>
<organism evidence="1 2">
    <name type="scientific">Neobacillus bataviensis</name>
    <dbReference type="NCBI Taxonomy" id="220685"/>
    <lineage>
        <taxon>Bacteria</taxon>
        <taxon>Bacillati</taxon>
        <taxon>Bacillota</taxon>
        <taxon>Bacilli</taxon>
        <taxon>Bacillales</taxon>
        <taxon>Bacillaceae</taxon>
        <taxon>Neobacillus</taxon>
    </lineage>
</organism>
<name>A0A561DSS7_9BACI</name>
<dbReference type="EMBL" id="VIVN01000002">
    <property type="protein sequence ID" value="TWE06418.1"/>
    <property type="molecule type" value="Genomic_DNA"/>
</dbReference>
<dbReference type="AlphaFoldDB" id="A0A561DSS7"/>
<accession>A0A561DSS7</accession>
<reference evidence="1 2" key="1">
    <citation type="submission" date="2019-06" db="EMBL/GenBank/DDBJ databases">
        <title>Sorghum-associated microbial communities from plants grown in Nebraska, USA.</title>
        <authorList>
            <person name="Schachtman D."/>
        </authorList>
    </citation>
    <scope>NUCLEOTIDE SEQUENCE [LARGE SCALE GENOMIC DNA]</scope>
    <source>
        <strain evidence="1 2">2482</strain>
    </source>
</reference>
<comment type="caution">
    <text evidence="1">The sequence shown here is derived from an EMBL/GenBank/DDBJ whole genome shotgun (WGS) entry which is preliminary data.</text>
</comment>
<evidence type="ECO:0000313" key="2">
    <source>
        <dbReference type="Proteomes" id="UP000319671"/>
    </source>
</evidence>
<protein>
    <recommendedName>
        <fullName evidence="3">HEPN AbiU2-like domain-containing protein</fullName>
    </recommendedName>
</protein>
<sequence>MGDILRTDELENAIDFLEKAAYHYNNKEDKYWFKWLMISLHGALYGFGVCSVKGTYTERVLGMKLGKKKFEQKRKETIEHFKKLGYEIEDESILDDTVEYNASELLAIKKILEYCQSETYMMQRSDSKILKITDIQDEAIEKMIFYRNDFIHFKPRGLSVITEGSDWIVKAVVDVIRFLALESNNVNYFEEKNREKVKFILEQFLK</sequence>
<dbReference type="RefSeq" id="WP_144563170.1">
    <property type="nucleotide sequence ID" value="NZ_VIVN01000002.1"/>
</dbReference>
<keyword evidence="2" id="KW-1185">Reference proteome</keyword>
<gene>
    <name evidence="1" type="ORF">FB550_102440</name>
</gene>
<evidence type="ECO:0008006" key="3">
    <source>
        <dbReference type="Google" id="ProtNLM"/>
    </source>
</evidence>